<dbReference type="CDD" id="cd08946">
    <property type="entry name" value="SDR_e"/>
    <property type="match status" value="1"/>
</dbReference>
<dbReference type="InterPro" id="IPR020904">
    <property type="entry name" value="Sc_DH/Rdtase_CS"/>
</dbReference>
<dbReference type="InterPro" id="IPR001509">
    <property type="entry name" value="Epimerase_deHydtase"/>
</dbReference>
<protein>
    <submittedName>
        <fullName evidence="2">NAD-dependent epimerase/dehydratase family protein</fullName>
    </submittedName>
</protein>
<evidence type="ECO:0000313" key="2">
    <source>
        <dbReference type="EMBL" id="MFC7147839.1"/>
    </source>
</evidence>
<keyword evidence="3" id="KW-1185">Reference proteome</keyword>
<dbReference type="InterPro" id="IPR036291">
    <property type="entry name" value="NAD(P)-bd_dom_sf"/>
</dbReference>
<reference evidence="3" key="1">
    <citation type="journal article" date="2019" name="Int. J. Syst. Evol. Microbiol.">
        <title>The Global Catalogue of Microorganisms (GCM) 10K type strain sequencing project: providing services to taxonomists for standard genome sequencing and annotation.</title>
        <authorList>
            <consortium name="The Broad Institute Genomics Platform"/>
            <consortium name="The Broad Institute Genome Sequencing Center for Infectious Disease"/>
            <person name="Wu L."/>
            <person name="Ma J."/>
        </authorList>
    </citation>
    <scope>NUCLEOTIDE SEQUENCE [LARGE SCALE GENOMIC DNA]</scope>
    <source>
        <strain evidence="3">KCTC 12907</strain>
    </source>
</reference>
<dbReference type="SUPFAM" id="SSF51735">
    <property type="entry name" value="NAD(P)-binding Rossmann-fold domains"/>
    <property type="match status" value="1"/>
</dbReference>
<feature type="domain" description="NAD-dependent epimerase/dehydratase" evidence="1">
    <location>
        <begin position="3"/>
        <end position="220"/>
    </location>
</feature>
<accession>A0ABW2F787</accession>
<sequence length="300" mass="32910">MNIFVTGGTGFIGSYVVNDLLKLGHRVNILARNPRKVSGFLGSEAISFTEGTLTDREAIRRGLEGCDAVIHIALGWGDTAVDMMGADTLPSLYIFETAASLGIRNMIYTSSIAAYGEARDVFDEHTSTRPTDFYGATKAATENFFLAMAQVYGIRCNVIRPGYTFGNPVVDGASIYTDMKIRNFVRAAKAGEPIHLIRDDGTQFIWAGDLAKIYTAVLGSDHNRQLFTGVSTEFTTWADVARIAVDYVGSSSEIVLEDKGRDPRKGRNDVSQIEKEFGFKFVTGERMREHVAYLADVVEA</sequence>
<name>A0ABW2F787_9BACL</name>
<dbReference type="Gene3D" id="3.40.50.720">
    <property type="entry name" value="NAD(P)-binding Rossmann-like Domain"/>
    <property type="match status" value="1"/>
</dbReference>
<proteinExistence type="predicted"/>
<dbReference type="EMBL" id="JBHTAI010000002">
    <property type="protein sequence ID" value="MFC7147839.1"/>
    <property type="molecule type" value="Genomic_DNA"/>
</dbReference>
<dbReference type="Pfam" id="PF01370">
    <property type="entry name" value="Epimerase"/>
    <property type="match status" value="1"/>
</dbReference>
<dbReference type="PROSITE" id="PS00061">
    <property type="entry name" value="ADH_SHORT"/>
    <property type="match status" value="1"/>
</dbReference>
<dbReference type="InterPro" id="IPR051783">
    <property type="entry name" value="NAD(P)-dependent_oxidoreduct"/>
</dbReference>
<organism evidence="2 3">
    <name type="scientific">Cohnella cellulosilytica</name>
    <dbReference type="NCBI Taxonomy" id="986710"/>
    <lineage>
        <taxon>Bacteria</taxon>
        <taxon>Bacillati</taxon>
        <taxon>Bacillota</taxon>
        <taxon>Bacilli</taxon>
        <taxon>Bacillales</taxon>
        <taxon>Paenibacillaceae</taxon>
        <taxon>Cohnella</taxon>
    </lineage>
</organism>
<comment type="caution">
    <text evidence="2">The sequence shown here is derived from an EMBL/GenBank/DDBJ whole genome shotgun (WGS) entry which is preliminary data.</text>
</comment>
<gene>
    <name evidence="2" type="ORF">ACFQMJ_04755</name>
</gene>
<dbReference type="PANTHER" id="PTHR48079:SF6">
    <property type="entry name" value="NAD(P)-BINDING DOMAIN-CONTAINING PROTEIN-RELATED"/>
    <property type="match status" value="1"/>
</dbReference>
<dbReference type="PANTHER" id="PTHR48079">
    <property type="entry name" value="PROTEIN YEEZ"/>
    <property type="match status" value="1"/>
</dbReference>
<dbReference type="Proteomes" id="UP001596378">
    <property type="component" value="Unassembled WGS sequence"/>
</dbReference>
<evidence type="ECO:0000259" key="1">
    <source>
        <dbReference type="Pfam" id="PF01370"/>
    </source>
</evidence>
<dbReference type="RefSeq" id="WP_378047984.1">
    <property type="nucleotide sequence ID" value="NZ_JBHMDN010000016.1"/>
</dbReference>
<evidence type="ECO:0000313" key="3">
    <source>
        <dbReference type="Proteomes" id="UP001596378"/>
    </source>
</evidence>